<dbReference type="RefSeq" id="WP_147164506.1">
    <property type="nucleotide sequence ID" value="NZ_BJZO01000081.1"/>
</dbReference>
<feature type="binding site" evidence="2">
    <location>
        <position position="328"/>
    </location>
    <ligand>
        <name>substrate</name>
    </ligand>
</feature>
<dbReference type="CDD" id="cd02194">
    <property type="entry name" value="ThiL"/>
    <property type="match status" value="1"/>
</dbReference>
<feature type="binding site" evidence="2">
    <location>
        <position position="30"/>
    </location>
    <ligand>
        <name>Mg(2+)</name>
        <dbReference type="ChEBI" id="CHEBI:18420"/>
        <label>4</label>
    </ligand>
</feature>
<dbReference type="Pfam" id="PF02769">
    <property type="entry name" value="AIRS_C"/>
    <property type="match status" value="1"/>
</dbReference>
<dbReference type="Proteomes" id="UP000321567">
    <property type="component" value="Unassembled WGS sequence"/>
</dbReference>
<dbReference type="InterPro" id="IPR006283">
    <property type="entry name" value="ThiL-like"/>
</dbReference>
<dbReference type="OrthoDB" id="9802811at2"/>
<feature type="binding site" evidence="2">
    <location>
        <position position="75"/>
    </location>
    <ligand>
        <name>Mg(2+)</name>
        <dbReference type="ChEBI" id="CHEBI:18420"/>
        <label>2</label>
    </ligand>
</feature>
<dbReference type="GO" id="GO:0009229">
    <property type="term" value="P:thiamine diphosphate biosynthetic process"/>
    <property type="evidence" value="ECO:0007669"/>
    <property type="project" value="UniProtKB-UniRule"/>
</dbReference>
<comment type="catalytic activity">
    <reaction evidence="2">
        <text>thiamine phosphate + ATP = thiamine diphosphate + ADP</text>
        <dbReference type="Rhea" id="RHEA:15913"/>
        <dbReference type="ChEBI" id="CHEBI:30616"/>
        <dbReference type="ChEBI" id="CHEBI:37575"/>
        <dbReference type="ChEBI" id="CHEBI:58937"/>
        <dbReference type="ChEBI" id="CHEBI:456216"/>
        <dbReference type="EC" id="2.7.4.16"/>
    </reaction>
</comment>
<dbReference type="SUPFAM" id="SSF55326">
    <property type="entry name" value="PurM N-terminal domain-like"/>
    <property type="match status" value="1"/>
</dbReference>
<dbReference type="GO" id="GO:0000287">
    <property type="term" value="F:magnesium ion binding"/>
    <property type="evidence" value="ECO:0007669"/>
    <property type="project" value="UniProtKB-UniRule"/>
</dbReference>
<dbReference type="InterPro" id="IPR036676">
    <property type="entry name" value="PurM-like_C_sf"/>
</dbReference>
<dbReference type="HAMAP" id="MF_02128">
    <property type="entry name" value="TMP_kinase"/>
    <property type="match status" value="1"/>
</dbReference>
<feature type="binding site" evidence="2">
    <location>
        <position position="267"/>
    </location>
    <ligand>
        <name>substrate</name>
    </ligand>
</feature>
<dbReference type="NCBIfam" id="TIGR01379">
    <property type="entry name" value="thiL"/>
    <property type="match status" value="1"/>
</dbReference>
<dbReference type="GO" id="GO:0005524">
    <property type="term" value="F:ATP binding"/>
    <property type="evidence" value="ECO:0007669"/>
    <property type="project" value="UniProtKB-UniRule"/>
</dbReference>
<keyword evidence="2" id="KW-0808">Transferase</keyword>
<feature type="binding site" evidence="2">
    <location>
        <position position="215"/>
    </location>
    <ligand>
        <name>Mg(2+)</name>
        <dbReference type="ChEBI" id="CHEBI:18420"/>
        <label>3</label>
    </ligand>
</feature>
<feature type="binding site" evidence="2">
    <location>
        <position position="75"/>
    </location>
    <ligand>
        <name>Mg(2+)</name>
        <dbReference type="ChEBI" id="CHEBI:18420"/>
        <label>3</label>
    </ligand>
</feature>
<dbReference type="Pfam" id="PF00586">
    <property type="entry name" value="AIRS"/>
    <property type="match status" value="1"/>
</dbReference>
<organism evidence="5 6">
    <name type="scientific">Pararhodospirillum oryzae</name>
    <dbReference type="NCBI Taxonomy" id="478448"/>
    <lineage>
        <taxon>Bacteria</taxon>
        <taxon>Pseudomonadati</taxon>
        <taxon>Pseudomonadota</taxon>
        <taxon>Alphaproteobacteria</taxon>
        <taxon>Rhodospirillales</taxon>
        <taxon>Rhodospirillaceae</taxon>
        <taxon>Pararhodospirillum</taxon>
    </lineage>
</organism>
<feature type="domain" description="PurM-like N-terminal" evidence="3">
    <location>
        <begin position="29"/>
        <end position="141"/>
    </location>
</feature>
<keyword evidence="2" id="KW-0067">ATP-binding</keyword>
<comment type="caution">
    <text evidence="5">The sequence shown here is derived from an EMBL/GenBank/DDBJ whole genome shotgun (WGS) entry which is preliminary data.</text>
</comment>
<dbReference type="InterPro" id="IPR016188">
    <property type="entry name" value="PurM-like_N"/>
</dbReference>
<reference evidence="5 6" key="1">
    <citation type="submission" date="2019-07" db="EMBL/GenBank/DDBJ databases">
        <title>Whole genome shotgun sequence of Rhodospirillum oryzae NBRC 107573.</title>
        <authorList>
            <person name="Hosoyama A."/>
            <person name="Uohara A."/>
            <person name="Ohji S."/>
            <person name="Ichikawa N."/>
        </authorList>
    </citation>
    <scope>NUCLEOTIDE SEQUENCE [LARGE SCALE GENOMIC DNA]</scope>
    <source>
        <strain evidence="5 6">NBRC 107573</strain>
    </source>
</reference>
<evidence type="ECO:0000256" key="1">
    <source>
        <dbReference type="ARBA" id="ARBA00022977"/>
    </source>
</evidence>
<feature type="domain" description="PurM-like C-terminal" evidence="4">
    <location>
        <begin position="153"/>
        <end position="302"/>
    </location>
</feature>
<comment type="pathway">
    <text evidence="2">Cofactor biosynthesis; thiamine diphosphate biosynthesis; thiamine diphosphate from thiamine phosphate: step 1/1.</text>
</comment>
<keyword evidence="6" id="KW-1185">Reference proteome</keyword>
<comment type="caution">
    <text evidence="2">Lacks conserved residue(s) required for the propagation of feature annotation.</text>
</comment>
<feature type="binding site" evidence="2">
    <location>
        <position position="149"/>
    </location>
    <ligand>
        <name>ATP</name>
        <dbReference type="ChEBI" id="CHEBI:30616"/>
    </ligand>
</feature>
<protein>
    <recommendedName>
        <fullName evidence="2">Thiamine-monophosphate kinase</fullName>
        <shortName evidence="2">TMP kinase</shortName>
        <shortName evidence="2">Thiamine-phosphate kinase</shortName>
        <ecNumber evidence="2">2.7.4.16</ecNumber>
    </recommendedName>
</protein>
<accession>A0A512HAJ6</accession>
<feature type="binding site" evidence="2">
    <location>
        <position position="45"/>
    </location>
    <ligand>
        <name>Mg(2+)</name>
        <dbReference type="ChEBI" id="CHEBI:18420"/>
        <label>4</label>
    </ligand>
</feature>
<dbReference type="InterPro" id="IPR010918">
    <property type="entry name" value="PurM-like_C_dom"/>
</dbReference>
<dbReference type="SUPFAM" id="SSF56042">
    <property type="entry name" value="PurM C-terminal domain-like"/>
    <property type="match status" value="1"/>
</dbReference>
<dbReference type="InterPro" id="IPR036921">
    <property type="entry name" value="PurM-like_N_sf"/>
</dbReference>
<evidence type="ECO:0000259" key="3">
    <source>
        <dbReference type="Pfam" id="PF00586"/>
    </source>
</evidence>
<dbReference type="AlphaFoldDB" id="A0A512HAJ6"/>
<dbReference type="EC" id="2.7.4.16" evidence="2"/>
<feature type="binding site" evidence="2">
    <location>
        <position position="217"/>
    </location>
    <ligand>
        <name>ATP</name>
        <dbReference type="ChEBI" id="CHEBI:30616"/>
    </ligand>
</feature>
<comment type="function">
    <text evidence="2">Catalyzes the ATP-dependent phosphorylation of thiamine-monophosphate (TMP) to form thiamine-pyrophosphate (TPP), the active form of vitamin B1.</text>
</comment>
<dbReference type="PIRSF" id="PIRSF005303">
    <property type="entry name" value="Thiam_monoph_kin"/>
    <property type="match status" value="1"/>
</dbReference>
<feature type="binding site" evidence="2">
    <location>
        <position position="218"/>
    </location>
    <ligand>
        <name>Mg(2+)</name>
        <dbReference type="ChEBI" id="CHEBI:18420"/>
        <label>5</label>
    </ligand>
</feature>
<feature type="binding site" evidence="2">
    <location>
        <position position="47"/>
    </location>
    <ligand>
        <name>Mg(2+)</name>
        <dbReference type="ChEBI" id="CHEBI:18420"/>
        <label>2</label>
    </ligand>
</feature>
<feature type="binding site" evidence="2">
    <location>
        <position position="75"/>
    </location>
    <ligand>
        <name>Mg(2+)</name>
        <dbReference type="ChEBI" id="CHEBI:18420"/>
        <label>4</label>
    </ligand>
</feature>
<keyword evidence="2" id="KW-0547">Nucleotide-binding</keyword>
<evidence type="ECO:0000313" key="5">
    <source>
        <dbReference type="EMBL" id="GEO82477.1"/>
    </source>
</evidence>
<dbReference type="GO" id="GO:0009228">
    <property type="term" value="P:thiamine biosynthetic process"/>
    <property type="evidence" value="ECO:0007669"/>
    <property type="project" value="UniProtKB-KW"/>
</dbReference>
<name>A0A512HAJ6_9PROT</name>
<comment type="miscellaneous">
    <text evidence="2">Reaction mechanism of ThiL seems to utilize a direct, inline transfer of the gamma-phosphate of ATP to TMP rather than a phosphorylated enzyme intermediate.</text>
</comment>
<feature type="binding site" evidence="2">
    <location>
        <position position="30"/>
    </location>
    <ligand>
        <name>Mg(2+)</name>
        <dbReference type="ChEBI" id="CHEBI:18420"/>
        <label>3</label>
    </ligand>
</feature>
<feature type="binding site" evidence="2">
    <location>
        <position position="123"/>
    </location>
    <ligand>
        <name>Mg(2+)</name>
        <dbReference type="ChEBI" id="CHEBI:18420"/>
        <label>1</label>
    </ligand>
</feature>
<dbReference type="GO" id="GO:0009030">
    <property type="term" value="F:thiamine-phosphate kinase activity"/>
    <property type="evidence" value="ECO:0007669"/>
    <property type="project" value="UniProtKB-UniRule"/>
</dbReference>
<evidence type="ECO:0000259" key="4">
    <source>
        <dbReference type="Pfam" id="PF02769"/>
    </source>
</evidence>
<evidence type="ECO:0000313" key="6">
    <source>
        <dbReference type="Proteomes" id="UP000321567"/>
    </source>
</evidence>
<dbReference type="PANTHER" id="PTHR30270">
    <property type="entry name" value="THIAMINE-MONOPHOSPHATE KINASE"/>
    <property type="match status" value="1"/>
</dbReference>
<dbReference type="Gene3D" id="3.90.650.10">
    <property type="entry name" value="PurM-like C-terminal domain"/>
    <property type="match status" value="1"/>
</dbReference>
<dbReference type="PANTHER" id="PTHR30270:SF0">
    <property type="entry name" value="THIAMINE-MONOPHOSPHATE KINASE"/>
    <property type="match status" value="1"/>
</dbReference>
<keyword evidence="1 2" id="KW-0784">Thiamine biosynthesis</keyword>
<dbReference type="UniPathway" id="UPA00060">
    <property type="reaction ID" value="UER00142"/>
</dbReference>
<feature type="binding site" evidence="2">
    <location>
        <position position="47"/>
    </location>
    <ligand>
        <name>Mg(2+)</name>
        <dbReference type="ChEBI" id="CHEBI:18420"/>
        <label>1</label>
    </ligand>
</feature>
<feature type="binding site" evidence="2">
    <location>
        <begin position="122"/>
        <end position="123"/>
    </location>
    <ligand>
        <name>ATP</name>
        <dbReference type="ChEBI" id="CHEBI:30616"/>
    </ligand>
</feature>
<sequence>MGRRGEFALIRDLFRPLAQATPQALDLADDAAVLSLEGQGDLVASADALVSGVHFLPADPPATIAAKCLRVNLSDLAAMGARPLGVLITAALSAAQDDAWMEAFARGLGEDLTAFGLALLGGDTVSTPGPATFSITILGTVPAGEALRRNHARPGHDLWVSGTLGDGALGLLAAQGQLLGLPAPLHDHLVDRYRRPCPRVALGMGLRGLAGGCMDVSDGLCADAAHMARASGVAIEIDAPDLPLSEAAALVIADAPERFHLVLGGGDDYELLFSAPAEARDAVRKAGADAGVAVTRIGRVLPVAASAMPGVRVCDATGGTVGIDHPGWTHDA</sequence>
<keyword evidence="2" id="KW-0460">Magnesium</keyword>
<comment type="similarity">
    <text evidence="2">Belongs to the thiamine-monophosphate kinase family.</text>
</comment>
<evidence type="ECO:0000256" key="2">
    <source>
        <dbReference type="HAMAP-Rule" id="MF_02128"/>
    </source>
</evidence>
<proteinExistence type="inferred from homology"/>
<keyword evidence="2 5" id="KW-0418">Kinase</keyword>
<dbReference type="EMBL" id="BJZO01000081">
    <property type="protein sequence ID" value="GEO82477.1"/>
    <property type="molecule type" value="Genomic_DNA"/>
</dbReference>
<keyword evidence="2" id="KW-0479">Metal-binding</keyword>
<gene>
    <name evidence="2 5" type="primary">thiL</name>
    <name evidence="5" type="ORF">ROR02_26080</name>
</gene>
<dbReference type="Gene3D" id="3.30.1330.10">
    <property type="entry name" value="PurM-like, N-terminal domain"/>
    <property type="match status" value="1"/>
</dbReference>
<feature type="binding site" evidence="2">
    <location>
        <position position="54"/>
    </location>
    <ligand>
        <name>substrate</name>
    </ligand>
</feature>